<dbReference type="EMBL" id="JALNMJ010000002">
    <property type="protein sequence ID" value="MCK7611167.1"/>
    <property type="molecule type" value="Genomic_DNA"/>
</dbReference>
<evidence type="ECO:0000313" key="2">
    <source>
        <dbReference type="Proteomes" id="UP001431221"/>
    </source>
</evidence>
<organism evidence="1 2">
    <name type="scientific">Roseibium sediminicola</name>
    <dbReference type="NCBI Taxonomy" id="2933272"/>
    <lineage>
        <taxon>Bacteria</taxon>
        <taxon>Pseudomonadati</taxon>
        <taxon>Pseudomonadota</taxon>
        <taxon>Alphaproteobacteria</taxon>
        <taxon>Hyphomicrobiales</taxon>
        <taxon>Stappiaceae</taxon>
        <taxon>Roseibium</taxon>
    </lineage>
</organism>
<accession>A0ABT0GP14</accession>
<name>A0ABT0GP14_9HYPH</name>
<keyword evidence="2" id="KW-1185">Reference proteome</keyword>
<dbReference type="Proteomes" id="UP001431221">
    <property type="component" value="Unassembled WGS sequence"/>
</dbReference>
<evidence type="ECO:0000313" key="1">
    <source>
        <dbReference type="EMBL" id="MCK7611167.1"/>
    </source>
</evidence>
<gene>
    <name evidence="1" type="ORF">M0H32_03245</name>
</gene>
<protein>
    <submittedName>
        <fullName evidence="1">Uncharacterized protein</fullName>
    </submittedName>
</protein>
<proteinExistence type="predicted"/>
<dbReference type="RefSeq" id="WP_248150643.1">
    <property type="nucleotide sequence ID" value="NZ_JALNMJ010000002.1"/>
</dbReference>
<reference evidence="1" key="1">
    <citation type="submission" date="2022-04" db="EMBL/GenBank/DDBJ databases">
        <title>Roseibium sp. CAU 1639 isolated from mud.</title>
        <authorList>
            <person name="Kim W."/>
        </authorList>
    </citation>
    <scope>NUCLEOTIDE SEQUENCE</scope>
    <source>
        <strain evidence="1">CAU 1639</strain>
    </source>
</reference>
<sequence>MGTLGLIAVHGMGKTEANFADKFFEDVRDRLSDAQSAKLETATVYYQDILQPHEEAYFNKTKRKLDWLKLRQFVLYGFCDAASLESRKEGAQSPYFLAQKKILQTLKRMHSLNGKTAPIVVVAQSLGGQVLSNYLWDALKKDQPANGIWSSPPQLSPDEEWVCRGRTIERLFTTGCNIPVFVAGHPANKIKAIPKPNDRFRWDNYYDEDDVLGWPLKDLSESYKKLVTDRKINAGFFSGITPFSHTQYWSDRDFLIPLVGHLKRLI</sequence>
<comment type="caution">
    <text evidence="1">The sequence shown here is derived from an EMBL/GenBank/DDBJ whole genome shotgun (WGS) entry which is preliminary data.</text>
</comment>